<comment type="cofactor">
    <cofactor evidence="10">
        <name>FAD</name>
        <dbReference type="ChEBI" id="CHEBI:57692"/>
    </cofactor>
    <text evidence="10">Binds 1 FAD per subunit.</text>
</comment>
<dbReference type="GO" id="GO:0004657">
    <property type="term" value="F:proline dehydrogenase activity"/>
    <property type="evidence" value="ECO:0007669"/>
    <property type="project" value="UniProtKB-EC"/>
</dbReference>
<keyword evidence="5 10" id="KW-0274">FAD</keyword>
<evidence type="ECO:0000256" key="4">
    <source>
        <dbReference type="ARBA" id="ARBA00022741"/>
    </source>
</evidence>
<feature type="binding site" evidence="9">
    <location>
        <position position="285"/>
    </location>
    <ligand>
        <name>substrate</name>
    </ligand>
</feature>
<dbReference type="InterPro" id="IPR029041">
    <property type="entry name" value="FAD-linked_oxidoreductase-like"/>
</dbReference>
<dbReference type="SUPFAM" id="SSF51730">
    <property type="entry name" value="FAD-linked oxidoreductase"/>
    <property type="match status" value="1"/>
</dbReference>
<dbReference type="PIRSF" id="PIRSF000196">
    <property type="entry name" value="Pro_dehydrog"/>
    <property type="match status" value="1"/>
</dbReference>
<accession>Q026S2</accession>
<evidence type="ECO:0000256" key="6">
    <source>
        <dbReference type="ARBA" id="ARBA00023002"/>
    </source>
</evidence>
<feature type="binding site" evidence="10">
    <location>
        <begin position="183"/>
        <end position="185"/>
    </location>
    <ligand>
        <name>FAD</name>
        <dbReference type="ChEBI" id="CHEBI:57692"/>
    </ligand>
</feature>
<dbReference type="InParanoid" id="Q026S2"/>
<keyword evidence="6 12" id="KW-0560">Oxidoreductase</keyword>
<evidence type="ECO:0000259" key="11">
    <source>
        <dbReference type="Pfam" id="PF01619"/>
    </source>
</evidence>
<dbReference type="EMBL" id="CP000473">
    <property type="protein sequence ID" value="ABJ82997.1"/>
    <property type="molecule type" value="Genomic_DNA"/>
</dbReference>
<dbReference type="OrthoDB" id="9773461at2"/>
<evidence type="ECO:0000256" key="10">
    <source>
        <dbReference type="PIRSR" id="PIRSR000196-2"/>
    </source>
</evidence>
<protein>
    <recommendedName>
        <fullName evidence="2">proline dehydrogenase</fullName>
        <ecNumber evidence="2">1.5.5.2</ecNumber>
    </recommendedName>
</protein>
<dbReference type="PANTHER" id="PTHR13914:SF0">
    <property type="entry name" value="PROLINE DEHYDROGENASE 1, MITOCHONDRIAL"/>
    <property type="match status" value="1"/>
</dbReference>
<evidence type="ECO:0000256" key="3">
    <source>
        <dbReference type="ARBA" id="ARBA00022630"/>
    </source>
</evidence>
<dbReference type="Pfam" id="PF01619">
    <property type="entry name" value="Pro_dh"/>
    <property type="match status" value="1"/>
</dbReference>
<feature type="binding site" evidence="9">
    <location>
        <position position="96"/>
    </location>
    <ligand>
        <name>substrate</name>
    </ligand>
</feature>
<dbReference type="InterPro" id="IPR002872">
    <property type="entry name" value="Proline_DH_dom"/>
</dbReference>
<reference evidence="12" key="1">
    <citation type="submission" date="2006-10" db="EMBL/GenBank/DDBJ databases">
        <title>Complete sequence of Solibacter usitatus Ellin6076.</title>
        <authorList>
            <consortium name="US DOE Joint Genome Institute"/>
            <person name="Copeland A."/>
            <person name="Lucas S."/>
            <person name="Lapidus A."/>
            <person name="Barry K."/>
            <person name="Detter J.C."/>
            <person name="Glavina del Rio T."/>
            <person name="Hammon N."/>
            <person name="Israni S."/>
            <person name="Dalin E."/>
            <person name="Tice H."/>
            <person name="Pitluck S."/>
            <person name="Thompson L.S."/>
            <person name="Brettin T."/>
            <person name="Bruce D."/>
            <person name="Han C."/>
            <person name="Tapia R."/>
            <person name="Gilna P."/>
            <person name="Schmutz J."/>
            <person name="Larimer F."/>
            <person name="Land M."/>
            <person name="Hauser L."/>
            <person name="Kyrpides N."/>
            <person name="Mikhailova N."/>
            <person name="Janssen P.H."/>
            <person name="Kuske C.R."/>
            <person name="Richardson P."/>
        </authorList>
    </citation>
    <scope>NUCLEOTIDE SEQUENCE</scope>
    <source>
        <strain evidence="12">Ellin6076</strain>
    </source>
</reference>
<dbReference type="Gene3D" id="3.20.20.220">
    <property type="match status" value="1"/>
</dbReference>
<dbReference type="PANTHER" id="PTHR13914">
    <property type="entry name" value="PROLINE OXIDASE"/>
    <property type="match status" value="1"/>
</dbReference>
<organism evidence="12">
    <name type="scientific">Solibacter usitatus (strain Ellin6076)</name>
    <dbReference type="NCBI Taxonomy" id="234267"/>
    <lineage>
        <taxon>Bacteria</taxon>
        <taxon>Pseudomonadati</taxon>
        <taxon>Acidobacteriota</taxon>
        <taxon>Terriglobia</taxon>
        <taxon>Bryobacterales</taxon>
        <taxon>Solibacteraceae</taxon>
        <taxon>Candidatus Solibacter</taxon>
    </lineage>
</organism>
<dbReference type="GO" id="GO:0000166">
    <property type="term" value="F:nucleotide binding"/>
    <property type="evidence" value="ECO:0007669"/>
    <property type="project" value="UniProtKB-KW"/>
</dbReference>
<evidence type="ECO:0000256" key="8">
    <source>
        <dbReference type="ARBA" id="ARBA00048779"/>
    </source>
</evidence>
<dbReference type="UniPathway" id="UPA00261">
    <property type="reaction ID" value="UER00373"/>
</dbReference>
<evidence type="ECO:0000313" key="12">
    <source>
        <dbReference type="EMBL" id="ABJ82997.1"/>
    </source>
</evidence>
<name>Q026S2_SOLUE</name>
<evidence type="ECO:0000256" key="5">
    <source>
        <dbReference type="ARBA" id="ARBA00022827"/>
    </source>
</evidence>
<evidence type="ECO:0000256" key="9">
    <source>
        <dbReference type="PIRSR" id="PIRSR000196-1"/>
    </source>
</evidence>
<dbReference type="eggNOG" id="COG0506">
    <property type="taxonomic scope" value="Bacteria"/>
</dbReference>
<dbReference type="STRING" id="234267.Acid_2007"/>
<evidence type="ECO:0000256" key="2">
    <source>
        <dbReference type="ARBA" id="ARBA00012695"/>
    </source>
</evidence>
<feature type="domain" description="Proline dehydrogenase" evidence="11">
    <location>
        <begin position="43"/>
        <end position="295"/>
    </location>
</feature>
<evidence type="ECO:0000256" key="7">
    <source>
        <dbReference type="ARBA" id="ARBA00023062"/>
    </source>
</evidence>
<comment type="pathway">
    <text evidence="1">Amino-acid degradation; L-proline degradation into L-glutamate; L-glutamate from L-proline: step 1/2.</text>
</comment>
<proteinExistence type="predicted"/>
<feature type="binding site" evidence="10">
    <location>
        <position position="197"/>
    </location>
    <ligand>
        <name>FAD</name>
        <dbReference type="ChEBI" id="CHEBI:57692"/>
    </ligand>
</feature>
<evidence type="ECO:0000256" key="1">
    <source>
        <dbReference type="ARBA" id="ARBA00004739"/>
    </source>
</evidence>
<dbReference type="AlphaFoldDB" id="Q026S2"/>
<keyword evidence="7" id="KW-0642">Proline metabolism</keyword>
<dbReference type="InterPro" id="IPR008219">
    <property type="entry name" value="PRODH_bac_arc"/>
</dbReference>
<feature type="binding site" evidence="10">
    <location>
        <begin position="222"/>
        <end position="223"/>
    </location>
    <ligand>
        <name>FAD</name>
        <dbReference type="ChEBI" id="CHEBI:57692"/>
    </ligand>
</feature>
<sequence>MVRAFFLFLSRQKQLRRWMETSPVAQRLSKRFVAGETLEQALAVSRKLNKQGITVTLDHLGESVTSLAEAREARDVYRRTLDAIHAGDIQGNVSLKLTQFGLDLSYEECLANVEQLVRRAAELGSFVRVDMESSEYVDRTLDLVRTLHARHGAVGVVIQSYLYRSKDDIAKLCAEKIRVRLCKGAYLEPASLAFPQKSDVDRSYVELTQKLLTYGVYPAIATHDEAMIGQTKQFVSSKGIGRECFEFQMLYGIRADLQRQLVADGYRLRLYVPFGKAWYPYYMRRLAERPANVLFILRNLFRT</sequence>
<dbReference type="HOGENOM" id="CLU_061158_0_0_0"/>
<dbReference type="InterPro" id="IPR015659">
    <property type="entry name" value="Proline_oxidase"/>
</dbReference>
<dbReference type="GO" id="GO:0010133">
    <property type="term" value="P:L-proline catabolic process to L-glutamate"/>
    <property type="evidence" value="ECO:0007669"/>
    <property type="project" value="UniProtKB-UniPathway"/>
</dbReference>
<feature type="binding site" evidence="10">
    <location>
        <position position="131"/>
    </location>
    <ligand>
        <name>FAD</name>
        <dbReference type="ChEBI" id="CHEBI:57692"/>
    </ligand>
</feature>
<keyword evidence="4 10" id="KW-0547">Nucleotide-binding</keyword>
<dbReference type="KEGG" id="sus:Acid_2007"/>
<keyword evidence="3" id="KW-0285">Flavoprotein</keyword>
<comment type="catalytic activity">
    <reaction evidence="8">
        <text>L-proline + a quinone = (S)-1-pyrroline-5-carboxylate + a quinol + H(+)</text>
        <dbReference type="Rhea" id="RHEA:23784"/>
        <dbReference type="ChEBI" id="CHEBI:15378"/>
        <dbReference type="ChEBI" id="CHEBI:17388"/>
        <dbReference type="ChEBI" id="CHEBI:24646"/>
        <dbReference type="ChEBI" id="CHEBI:60039"/>
        <dbReference type="ChEBI" id="CHEBI:132124"/>
        <dbReference type="EC" id="1.5.5.2"/>
    </reaction>
</comment>
<feature type="binding site" evidence="9">
    <location>
        <position position="284"/>
    </location>
    <ligand>
        <name>substrate</name>
    </ligand>
</feature>
<feature type="binding site" evidence="10">
    <location>
        <position position="159"/>
    </location>
    <ligand>
        <name>FAD</name>
        <dbReference type="ChEBI" id="CHEBI:57692"/>
    </ligand>
</feature>
<dbReference type="EC" id="1.5.5.2" evidence="2"/>
<gene>
    <name evidence="12" type="ordered locus">Acid_2007</name>
</gene>